<dbReference type="AlphaFoldDB" id="A0A6A5V2Z9"/>
<organism evidence="3 4">
    <name type="scientific">Bimuria novae-zelandiae CBS 107.79</name>
    <dbReference type="NCBI Taxonomy" id="1447943"/>
    <lineage>
        <taxon>Eukaryota</taxon>
        <taxon>Fungi</taxon>
        <taxon>Dikarya</taxon>
        <taxon>Ascomycota</taxon>
        <taxon>Pezizomycotina</taxon>
        <taxon>Dothideomycetes</taxon>
        <taxon>Pleosporomycetidae</taxon>
        <taxon>Pleosporales</taxon>
        <taxon>Massarineae</taxon>
        <taxon>Didymosphaeriaceae</taxon>
        <taxon>Bimuria</taxon>
    </lineage>
</organism>
<evidence type="ECO:0000313" key="4">
    <source>
        <dbReference type="Proteomes" id="UP000800036"/>
    </source>
</evidence>
<evidence type="ECO:0000256" key="2">
    <source>
        <dbReference type="SAM" id="MobiDB-lite"/>
    </source>
</evidence>
<proteinExistence type="predicted"/>
<feature type="non-terminal residue" evidence="3">
    <location>
        <position position="1"/>
    </location>
</feature>
<dbReference type="EMBL" id="ML976729">
    <property type="protein sequence ID" value="KAF1967677.1"/>
    <property type="molecule type" value="Genomic_DNA"/>
</dbReference>
<accession>A0A6A5V2Z9</accession>
<gene>
    <name evidence="3" type="ORF">BU23DRAFT_658535</name>
</gene>
<protein>
    <submittedName>
        <fullName evidence="3">Uncharacterized protein</fullName>
    </submittedName>
</protein>
<reference evidence="3" key="1">
    <citation type="journal article" date="2020" name="Stud. Mycol.">
        <title>101 Dothideomycetes genomes: a test case for predicting lifestyles and emergence of pathogens.</title>
        <authorList>
            <person name="Haridas S."/>
            <person name="Albert R."/>
            <person name="Binder M."/>
            <person name="Bloem J."/>
            <person name="Labutti K."/>
            <person name="Salamov A."/>
            <person name="Andreopoulos B."/>
            <person name="Baker S."/>
            <person name="Barry K."/>
            <person name="Bills G."/>
            <person name="Bluhm B."/>
            <person name="Cannon C."/>
            <person name="Castanera R."/>
            <person name="Culley D."/>
            <person name="Daum C."/>
            <person name="Ezra D."/>
            <person name="Gonzalez J."/>
            <person name="Henrissat B."/>
            <person name="Kuo A."/>
            <person name="Liang C."/>
            <person name="Lipzen A."/>
            <person name="Lutzoni F."/>
            <person name="Magnuson J."/>
            <person name="Mondo S."/>
            <person name="Nolan M."/>
            <person name="Ohm R."/>
            <person name="Pangilinan J."/>
            <person name="Park H.-J."/>
            <person name="Ramirez L."/>
            <person name="Alfaro M."/>
            <person name="Sun H."/>
            <person name="Tritt A."/>
            <person name="Yoshinaga Y."/>
            <person name="Zwiers L.-H."/>
            <person name="Turgeon B."/>
            <person name="Goodwin S."/>
            <person name="Spatafora J."/>
            <person name="Crous P."/>
            <person name="Grigoriev I."/>
        </authorList>
    </citation>
    <scope>NUCLEOTIDE SEQUENCE</scope>
    <source>
        <strain evidence="3">CBS 107.79</strain>
    </source>
</reference>
<feature type="coiled-coil region" evidence="1">
    <location>
        <begin position="10"/>
        <end position="46"/>
    </location>
</feature>
<sequence>KFRKLTKLYKEKIIEEKRVAREAAKVAREQERAEKATEHAREKEARNITKALQSIQKGKRKAPQPFIKSNKR</sequence>
<name>A0A6A5V2Z9_9PLEO</name>
<evidence type="ECO:0000313" key="3">
    <source>
        <dbReference type="EMBL" id="KAF1967677.1"/>
    </source>
</evidence>
<feature type="region of interest" description="Disordered" evidence="2">
    <location>
        <begin position="51"/>
        <end position="72"/>
    </location>
</feature>
<evidence type="ECO:0000256" key="1">
    <source>
        <dbReference type="SAM" id="Coils"/>
    </source>
</evidence>
<dbReference type="Proteomes" id="UP000800036">
    <property type="component" value="Unassembled WGS sequence"/>
</dbReference>
<keyword evidence="1" id="KW-0175">Coiled coil</keyword>
<keyword evidence="4" id="KW-1185">Reference proteome</keyword>